<comment type="caution">
    <text evidence="2">The sequence shown here is derived from an EMBL/GenBank/DDBJ whole genome shotgun (WGS) entry which is preliminary data.</text>
</comment>
<feature type="compositionally biased region" description="Polar residues" evidence="1">
    <location>
        <begin position="167"/>
        <end position="182"/>
    </location>
</feature>
<dbReference type="EMBL" id="JAPXFL010000013">
    <property type="protein sequence ID" value="KAK9498147.1"/>
    <property type="molecule type" value="Genomic_DNA"/>
</dbReference>
<evidence type="ECO:0000313" key="3">
    <source>
        <dbReference type="Proteomes" id="UP001461498"/>
    </source>
</evidence>
<dbReference type="Proteomes" id="UP001461498">
    <property type="component" value="Unassembled WGS sequence"/>
</dbReference>
<reference evidence="2 3" key="1">
    <citation type="submission" date="2022-12" db="EMBL/GenBank/DDBJ databases">
        <title>Chromosome-level genome assembly of true bugs.</title>
        <authorList>
            <person name="Ma L."/>
            <person name="Li H."/>
        </authorList>
    </citation>
    <scope>NUCLEOTIDE SEQUENCE [LARGE SCALE GENOMIC DNA]</scope>
    <source>
        <strain evidence="2">Lab_2022b</strain>
    </source>
</reference>
<sequence length="300" mass="35358">MMNKSIEYEKMCDKDNRVIWMKKKLMKLMDIEDEKIWEKMMCRNGKRMAKQMFRYVNSMPKHDGLNMAYVVLIVFKTFYIRHVIKDVFITKKIVRINPQERRESLQSYIPSKSQTTQKFAMKYSLSDRDNEEEDDTRNINVKSKRLTKKSSKKTEDNEECGKRKTKMSNSAKENKCGQSKTVSGKKLKKTSSHSTDQHNESPKTAIHIGEDQSLDKRIDYARIKQVIKVERKQCQLHGYFGIPGNIRNDTKYVYIIKKLNRAFPKFASYEEAEAEMPNYVHVGTYNGQNTRCMMHSLQVN</sequence>
<accession>A0AAW1CNR0</accession>
<feature type="compositionally biased region" description="Basic and acidic residues" evidence="1">
    <location>
        <begin position="152"/>
        <end position="162"/>
    </location>
</feature>
<protein>
    <submittedName>
        <fullName evidence="2">Uncharacterized protein</fullName>
    </submittedName>
</protein>
<feature type="compositionally biased region" description="Basic residues" evidence="1">
    <location>
        <begin position="142"/>
        <end position="151"/>
    </location>
</feature>
<gene>
    <name evidence="2" type="ORF">O3M35_004025</name>
</gene>
<feature type="region of interest" description="Disordered" evidence="1">
    <location>
        <begin position="123"/>
        <end position="210"/>
    </location>
</feature>
<dbReference type="AlphaFoldDB" id="A0AAW1CNR0"/>
<proteinExistence type="predicted"/>
<keyword evidence="3" id="KW-1185">Reference proteome</keyword>
<evidence type="ECO:0000256" key="1">
    <source>
        <dbReference type="SAM" id="MobiDB-lite"/>
    </source>
</evidence>
<name>A0AAW1CNR0_9HEMI</name>
<evidence type="ECO:0000313" key="2">
    <source>
        <dbReference type="EMBL" id="KAK9498147.1"/>
    </source>
</evidence>
<organism evidence="2 3">
    <name type="scientific">Rhynocoris fuscipes</name>
    <dbReference type="NCBI Taxonomy" id="488301"/>
    <lineage>
        <taxon>Eukaryota</taxon>
        <taxon>Metazoa</taxon>
        <taxon>Ecdysozoa</taxon>
        <taxon>Arthropoda</taxon>
        <taxon>Hexapoda</taxon>
        <taxon>Insecta</taxon>
        <taxon>Pterygota</taxon>
        <taxon>Neoptera</taxon>
        <taxon>Paraneoptera</taxon>
        <taxon>Hemiptera</taxon>
        <taxon>Heteroptera</taxon>
        <taxon>Panheteroptera</taxon>
        <taxon>Cimicomorpha</taxon>
        <taxon>Reduviidae</taxon>
        <taxon>Harpactorinae</taxon>
        <taxon>Harpactorini</taxon>
        <taxon>Rhynocoris</taxon>
    </lineage>
</organism>